<reference evidence="2 3" key="1">
    <citation type="submission" date="2019-05" db="EMBL/GenBank/DDBJ databases">
        <title>We sequenced the genome of Paenibacillus hemerocallicola KCTC 33185 for further insight into its adaptation and study the phylogeny of Paenibacillus.</title>
        <authorList>
            <person name="Narsing Rao M.P."/>
        </authorList>
    </citation>
    <scope>NUCLEOTIDE SEQUENCE [LARGE SCALE GENOMIC DNA]</scope>
    <source>
        <strain evidence="2 3">KCTC 33185</strain>
    </source>
</reference>
<organism evidence="2 3">
    <name type="scientific">Paenibacillus hemerocallicola</name>
    <dbReference type="NCBI Taxonomy" id="1172614"/>
    <lineage>
        <taxon>Bacteria</taxon>
        <taxon>Bacillati</taxon>
        <taxon>Bacillota</taxon>
        <taxon>Bacilli</taxon>
        <taxon>Bacillales</taxon>
        <taxon>Paenibacillaceae</taxon>
        <taxon>Paenibacillus</taxon>
    </lineage>
</organism>
<dbReference type="RefSeq" id="WP_139605607.1">
    <property type="nucleotide sequence ID" value="NZ_VDCQ01000051.1"/>
</dbReference>
<dbReference type="Gene3D" id="3.40.190.10">
    <property type="entry name" value="Periplasmic binding protein-like II"/>
    <property type="match status" value="1"/>
</dbReference>
<dbReference type="InterPro" id="IPR006059">
    <property type="entry name" value="SBP"/>
</dbReference>
<comment type="caution">
    <text evidence="2">The sequence shown here is derived from an EMBL/GenBank/DDBJ whole genome shotgun (WGS) entry which is preliminary data.</text>
</comment>
<dbReference type="Pfam" id="PF01547">
    <property type="entry name" value="SBP_bac_1"/>
    <property type="match status" value="1"/>
</dbReference>
<dbReference type="Proteomes" id="UP000307943">
    <property type="component" value="Unassembled WGS sequence"/>
</dbReference>
<dbReference type="PANTHER" id="PTHR43649">
    <property type="entry name" value="ARABINOSE-BINDING PROTEIN-RELATED"/>
    <property type="match status" value="1"/>
</dbReference>
<keyword evidence="1" id="KW-0732">Signal</keyword>
<dbReference type="InterPro" id="IPR050490">
    <property type="entry name" value="Bact_solute-bd_prot1"/>
</dbReference>
<proteinExistence type="predicted"/>
<protein>
    <submittedName>
        <fullName evidence="2">Extracellular solute-binding protein</fullName>
    </submittedName>
</protein>
<keyword evidence="3" id="KW-1185">Reference proteome</keyword>
<dbReference type="PANTHER" id="PTHR43649:SF12">
    <property type="entry name" value="DIACETYLCHITOBIOSE BINDING PROTEIN DASA"/>
    <property type="match status" value="1"/>
</dbReference>
<evidence type="ECO:0000313" key="2">
    <source>
        <dbReference type="EMBL" id="TNJ62923.1"/>
    </source>
</evidence>
<dbReference type="EMBL" id="VDCQ01000051">
    <property type="protein sequence ID" value="TNJ62923.1"/>
    <property type="molecule type" value="Genomic_DNA"/>
</dbReference>
<dbReference type="AlphaFoldDB" id="A0A5C4T1Q0"/>
<name>A0A5C4T1Q0_9BACL</name>
<dbReference type="SUPFAM" id="SSF53850">
    <property type="entry name" value="Periplasmic binding protein-like II"/>
    <property type="match status" value="1"/>
</dbReference>
<gene>
    <name evidence="2" type="ORF">FE784_28265</name>
</gene>
<feature type="chain" id="PRO_5038646168" evidence="1">
    <location>
        <begin position="20"/>
        <end position="445"/>
    </location>
</feature>
<dbReference type="PROSITE" id="PS51257">
    <property type="entry name" value="PROKAR_LIPOPROTEIN"/>
    <property type="match status" value="1"/>
</dbReference>
<accession>A0A5C4T1Q0</accession>
<evidence type="ECO:0000313" key="3">
    <source>
        <dbReference type="Proteomes" id="UP000307943"/>
    </source>
</evidence>
<feature type="signal peptide" evidence="1">
    <location>
        <begin position="1"/>
        <end position="19"/>
    </location>
</feature>
<sequence length="445" mass="49039">MKKSKQVCAVLAAAAVLLAACSGDKGGSVDGKAAGTDNAKPASAPSEPVELAIHATMSGFTEEFMKTHIGSFVEKKFPNVKLKYMPTIVTAGAARATKDYLASGEKFDILITPSGSTPGALLDNELQLDLTPQIKKFGFDLNRLEPSTVEIQKQFANGGIYGIPFTTNTLTLFYNKDLFSKFGVSFPTNNSTWDEIYESVKKLSRTEAGVNYRGLTAAYWHLFLLNQTSVPGQDAKTFKALYTGDAYKKEMEFMTGFFRLPGNDWNQNPSVAQMVDAFVKGTSAMYVGLDNTWQLYKFPKELNWDMIRLPQRKEAPGTGPQTYPNYMYVTNTSKNPDVAFQVAASLASDEFQAYYVKQGYLPITKNSAELMKQYSADLPDFTGKNKEILWSKLAPSTGVTKYMSIDTKYEQLLFADIVTGKKDINTALRDAAEAHDKEIAAALSK</sequence>
<evidence type="ECO:0000256" key="1">
    <source>
        <dbReference type="SAM" id="SignalP"/>
    </source>
</evidence>
<dbReference type="OrthoDB" id="9798191at2"/>